<feature type="domain" description="BLUF" evidence="1">
    <location>
        <begin position="1"/>
        <end position="92"/>
    </location>
</feature>
<dbReference type="EMBL" id="CP025781">
    <property type="protein sequence ID" value="QBC43771.1"/>
    <property type="molecule type" value="Genomic_DNA"/>
</dbReference>
<dbReference type="AlphaFoldDB" id="A0A7G3G909"/>
<reference evidence="2 3" key="1">
    <citation type="submission" date="2018-01" db="EMBL/GenBank/DDBJ databases">
        <title>Genome sequence of Iodobacter sp. strain PCH194 isolated from Indian Trans-Himalaya.</title>
        <authorList>
            <person name="Kumar V."/>
            <person name="Thakur V."/>
            <person name="Kumar S."/>
            <person name="Singh D."/>
        </authorList>
    </citation>
    <scope>NUCLEOTIDE SEQUENCE [LARGE SCALE GENOMIC DNA]</scope>
    <source>
        <strain evidence="2 3">PCH194</strain>
    </source>
</reference>
<accession>A0A7G3G909</accession>
<dbReference type="PROSITE" id="PS50925">
    <property type="entry name" value="BLUF"/>
    <property type="match status" value="1"/>
</dbReference>
<dbReference type="GO" id="GO:0009882">
    <property type="term" value="F:blue light photoreceptor activity"/>
    <property type="evidence" value="ECO:0007669"/>
    <property type="project" value="InterPro"/>
</dbReference>
<evidence type="ECO:0000259" key="1">
    <source>
        <dbReference type="PROSITE" id="PS50925"/>
    </source>
</evidence>
<dbReference type="Proteomes" id="UP000515917">
    <property type="component" value="Chromosome"/>
</dbReference>
<evidence type="ECO:0000313" key="3">
    <source>
        <dbReference type="Proteomes" id="UP000515917"/>
    </source>
</evidence>
<dbReference type="GO" id="GO:0071949">
    <property type="term" value="F:FAD binding"/>
    <property type="evidence" value="ECO:0007669"/>
    <property type="project" value="InterPro"/>
</dbReference>
<dbReference type="Pfam" id="PF04940">
    <property type="entry name" value="BLUF"/>
    <property type="match status" value="1"/>
</dbReference>
<dbReference type="SUPFAM" id="SSF54975">
    <property type="entry name" value="Acylphosphatase/BLUF domain-like"/>
    <property type="match status" value="1"/>
</dbReference>
<dbReference type="InterPro" id="IPR007024">
    <property type="entry name" value="BLUF_domain"/>
</dbReference>
<protein>
    <submittedName>
        <fullName evidence="2">Blue light sensor protein</fullName>
    </submittedName>
</protein>
<dbReference type="KEGG" id="ifl:C1H71_09565"/>
<gene>
    <name evidence="2" type="ORF">C1H71_09565</name>
</gene>
<name>A0A7G3G909_9NEIS</name>
<keyword evidence="3" id="KW-1185">Reference proteome</keyword>
<dbReference type="RefSeq" id="WP_130106342.1">
    <property type="nucleotide sequence ID" value="NZ_CP025781.1"/>
</dbReference>
<dbReference type="Gene3D" id="3.30.70.100">
    <property type="match status" value="1"/>
</dbReference>
<sequence length="140" mass="15890">MIRLLYVSQAASGITEEQVKDILKSAQRQNPTTGLTGVLVHGGGLFMQVLEGPEQAVLRQYVKIMDDRRHSDCQILHISPANDRIFEKWSMGIIQSDPMQFQHIAELRARRLEAVLTKTFTETMREFARTLLLGSNLPLQ</sequence>
<evidence type="ECO:0000313" key="2">
    <source>
        <dbReference type="EMBL" id="QBC43771.1"/>
    </source>
</evidence>
<dbReference type="InterPro" id="IPR036046">
    <property type="entry name" value="Acylphosphatase-like_dom_sf"/>
</dbReference>
<proteinExistence type="predicted"/>
<dbReference type="SMART" id="SM01034">
    <property type="entry name" value="BLUF"/>
    <property type="match status" value="1"/>
</dbReference>
<organism evidence="2 3">
    <name type="scientific">Iodobacter fluviatilis</name>
    <dbReference type="NCBI Taxonomy" id="537"/>
    <lineage>
        <taxon>Bacteria</taxon>
        <taxon>Pseudomonadati</taxon>
        <taxon>Pseudomonadota</taxon>
        <taxon>Betaproteobacteria</taxon>
        <taxon>Neisseriales</taxon>
        <taxon>Chitinibacteraceae</taxon>
        <taxon>Iodobacter</taxon>
    </lineage>
</organism>